<gene>
    <name evidence="1" type="ORF">Adt_28111</name>
</gene>
<evidence type="ECO:0000313" key="1">
    <source>
        <dbReference type="EMBL" id="KAL2492483.1"/>
    </source>
</evidence>
<dbReference type="AlphaFoldDB" id="A0ABD1RVM0"/>
<accession>A0ABD1RVM0</accession>
<comment type="caution">
    <text evidence="1">The sequence shown here is derived from an EMBL/GenBank/DDBJ whole genome shotgun (WGS) entry which is preliminary data.</text>
</comment>
<dbReference type="Proteomes" id="UP001604336">
    <property type="component" value="Unassembled WGS sequence"/>
</dbReference>
<name>A0ABD1RVM0_9LAMI</name>
<keyword evidence="2" id="KW-1185">Reference proteome</keyword>
<protein>
    <submittedName>
        <fullName evidence="1">Uncharacterized protein</fullName>
    </submittedName>
</protein>
<proteinExistence type="predicted"/>
<reference evidence="2" key="1">
    <citation type="submission" date="2024-07" db="EMBL/GenBank/DDBJ databases">
        <title>Two chromosome-level genome assemblies of Korean endemic species Abeliophyllum distichum and Forsythia ovata (Oleaceae).</title>
        <authorList>
            <person name="Jang H."/>
        </authorList>
    </citation>
    <scope>NUCLEOTIDE SEQUENCE [LARGE SCALE GENOMIC DNA]</scope>
</reference>
<sequence>MIQYQKHGRITSVMSLIESQDVLGFILGDTQQPPTEIDDATNTNKSCKRRGHEALKCWYRFDNSYQEDEILQALAAFHLNELPIVEWLPDTGATAHNTDDFRQPLQCKAIYGI</sequence>
<evidence type="ECO:0000313" key="2">
    <source>
        <dbReference type="Proteomes" id="UP001604336"/>
    </source>
</evidence>
<organism evidence="1 2">
    <name type="scientific">Abeliophyllum distichum</name>
    <dbReference type="NCBI Taxonomy" id="126358"/>
    <lineage>
        <taxon>Eukaryota</taxon>
        <taxon>Viridiplantae</taxon>
        <taxon>Streptophyta</taxon>
        <taxon>Embryophyta</taxon>
        <taxon>Tracheophyta</taxon>
        <taxon>Spermatophyta</taxon>
        <taxon>Magnoliopsida</taxon>
        <taxon>eudicotyledons</taxon>
        <taxon>Gunneridae</taxon>
        <taxon>Pentapetalae</taxon>
        <taxon>asterids</taxon>
        <taxon>lamiids</taxon>
        <taxon>Lamiales</taxon>
        <taxon>Oleaceae</taxon>
        <taxon>Forsythieae</taxon>
        <taxon>Abeliophyllum</taxon>
    </lineage>
</organism>
<dbReference type="EMBL" id="JBFOLK010000008">
    <property type="protein sequence ID" value="KAL2492483.1"/>
    <property type="molecule type" value="Genomic_DNA"/>
</dbReference>